<reference evidence="1" key="1">
    <citation type="submission" date="2024-06" db="EMBL/GenBank/DDBJ databases">
        <title>Draft Genome Sequence of Deinococcus sonorensis Type Strain KR-87, a Biofilm Producing Representative of the Genus Deinococcus.</title>
        <authorList>
            <person name="Boren L.S."/>
            <person name="Grosso R.A."/>
            <person name="Hugenberg-Cox A.N."/>
            <person name="Hill J.T.E."/>
            <person name="Albert C.M."/>
            <person name="Tuohy J.M."/>
        </authorList>
    </citation>
    <scope>NUCLEOTIDE SEQUENCE</scope>
    <source>
        <strain evidence="1">KR-87</strain>
    </source>
</reference>
<dbReference type="KEGG" id="dsc:ABOD76_19800"/>
<dbReference type="EMBL" id="CP158299">
    <property type="protein sequence ID" value="XBV85641.1"/>
    <property type="molecule type" value="Genomic_DNA"/>
</dbReference>
<gene>
    <name evidence="1" type="ORF">ABOD76_19800</name>
</gene>
<dbReference type="RefSeq" id="WP_350243681.1">
    <property type="nucleotide sequence ID" value="NZ_CP158299.1"/>
</dbReference>
<organism evidence="1">
    <name type="scientific">Deinococcus sonorensis KR-87</name>
    <dbReference type="NCBI Taxonomy" id="694439"/>
    <lineage>
        <taxon>Bacteria</taxon>
        <taxon>Thermotogati</taxon>
        <taxon>Deinococcota</taxon>
        <taxon>Deinococci</taxon>
        <taxon>Deinococcales</taxon>
        <taxon>Deinococcaceae</taxon>
        <taxon>Deinococcus</taxon>
    </lineage>
</organism>
<dbReference type="InterPro" id="IPR029057">
    <property type="entry name" value="PRTase-like"/>
</dbReference>
<sequence>MTTVQTGSPAEQPDLSASAVPTSRLLAWLQAGGLDEKRLEGLHSQDNAFWAELAAQLAPQLPPAEILLVLPGGEPLAGALAAHLKLPFQVLHHASGAPDHWVLPDAPLPSFGLLVTTYLTTGVPEMELSVLAQRAGCELRTVVCAVERSTAGGRHRLLQLGVNTLAGQRIAETPRGLILERRRAETRAF</sequence>
<dbReference type="SUPFAM" id="SSF53271">
    <property type="entry name" value="PRTase-like"/>
    <property type="match status" value="1"/>
</dbReference>
<name>A0AAU7UB16_9DEIO</name>
<dbReference type="AlphaFoldDB" id="A0AAU7UB16"/>
<protein>
    <submittedName>
        <fullName evidence="1">Uncharacterized protein</fullName>
    </submittedName>
</protein>
<proteinExistence type="predicted"/>
<accession>A0AAU7UB16</accession>
<evidence type="ECO:0000313" key="1">
    <source>
        <dbReference type="EMBL" id="XBV85641.1"/>
    </source>
</evidence>